<dbReference type="GO" id="GO:0005737">
    <property type="term" value="C:cytoplasm"/>
    <property type="evidence" value="ECO:0007669"/>
    <property type="project" value="UniProtKB-SubCell"/>
</dbReference>
<dbReference type="InterPro" id="IPR035206">
    <property type="entry name" value="Proteasome_beta2"/>
</dbReference>
<dbReference type="Gene3D" id="3.60.20.10">
    <property type="entry name" value="Glutamine Phosphoribosylpyrophosphate, subunit 1, domain 1"/>
    <property type="match status" value="1"/>
</dbReference>
<evidence type="ECO:0000313" key="9">
    <source>
        <dbReference type="EMBL" id="KYN06198.1"/>
    </source>
</evidence>
<dbReference type="SUPFAM" id="SSF56235">
    <property type="entry name" value="N-terminal nucleophile aminohydrolases (Ntn hydrolases)"/>
    <property type="match status" value="1"/>
</dbReference>
<name>A0A151IML7_9HYME</name>
<dbReference type="Proteomes" id="UP000078542">
    <property type="component" value="Unassembled WGS sequence"/>
</dbReference>
<comment type="function">
    <text evidence="5">Non-catalytic component of the proteasome, a multicatalytic proteinase complex which is characterized by its ability to cleave peptides with Arg, Phe, Tyr, Leu, and Glu adjacent to the leaving group at neutral or slightly basic pH. The proteasome has an ATP-dependent proteolytic activity.</text>
</comment>
<evidence type="ECO:0000256" key="5">
    <source>
        <dbReference type="ARBA" id="ARBA00024953"/>
    </source>
</evidence>
<keyword evidence="2 8" id="KW-0963">Cytoplasm</keyword>
<dbReference type="InterPro" id="IPR029055">
    <property type="entry name" value="Ntn_hydrolases_N"/>
</dbReference>
<sequence length="207" mass="23333">MECLIGIQCKDFVLVAADMTTTQSIIVMKSDEHKIHKISDKLVMAISGESGDTTQFSEYIGKNIQLYKMRNGYELSPKAAACFTRRNLADYLRSRTPYFVNMLLAGYDVDSGAELYFIDYLASCVKVPYATHGYGGMFSMSVLDRYHKYDSTEEEAYALLKKCVREIQKRLIVNLPNFKVQKISKDGIKDMQPITAENLAVESAAEA</sequence>
<dbReference type="Pfam" id="PF00227">
    <property type="entry name" value="Proteasome"/>
    <property type="match status" value="1"/>
</dbReference>
<comment type="subcellular location">
    <subcellularLocation>
        <location evidence="8">Cytoplasm</location>
    </subcellularLocation>
    <subcellularLocation>
        <location evidence="8">Nucleus</location>
    </subcellularLocation>
</comment>
<evidence type="ECO:0000256" key="3">
    <source>
        <dbReference type="ARBA" id="ARBA00022942"/>
    </source>
</evidence>
<dbReference type="PROSITE" id="PS00854">
    <property type="entry name" value="PROTEASOME_BETA_1"/>
    <property type="match status" value="1"/>
</dbReference>
<dbReference type="AlphaFoldDB" id="A0A151IML7"/>
<accession>A0A151IML7</accession>
<dbReference type="EMBL" id="KQ977033">
    <property type="protein sequence ID" value="KYN06198.1"/>
    <property type="molecule type" value="Genomic_DNA"/>
</dbReference>
<dbReference type="STRING" id="456900.A0A151IML7"/>
<proteinExistence type="inferred from homology"/>
<dbReference type="InterPro" id="IPR016050">
    <property type="entry name" value="Proteasome_bsu_CS"/>
</dbReference>
<dbReference type="PANTHER" id="PTHR32194">
    <property type="entry name" value="METALLOPROTEASE TLDD"/>
    <property type="match status" value="1"/>
</dbReference>
<dbReference type="InterPro" id="IPR023333">
    <property type="entry name" value="Proteasome_suB-type"/>
</dbReference>
<dbReference type="PANTHER" id="PTHR32194:SF2">
    <property type="entry name" value="PROTEASOME SUBUNIT BETA TYPE-1"/>
    <property type="match status" value="1"/>
</dbReference>
<dbReference type="GO" id="GO:0005839">
    <property type="term" value="C:proteasome core complex"/>
    <property type="evidence" value="ECO:0007669"/>
    <property type="project" value="InterPro"/>
</dbReference>
<gene>
    <name evidence="9" type="ORF">ALC62_02860</name>
</gene>
<dbReference type="GO" id="GO:0010498">
    <property type="term" value="P:proteasomal protein catabolic process"/>
    <property type="evidence" value="ECO:0007669"/>
    <property type="project" value="InterPro"/>
</dbReference>
<evidence type="ECO:0000256" key="4">
    <source>
        <dbReference type="ARBA" id="ARBA00023242"/>
    </source>
</evidence>
<evidence type="ECO:0000256" key="1">
    <source>
        <dbReference type="ARBA" id="ARBA00011656"/>
    </source>
</evidence>
<dbReference type="GO" id="GO:0005634">
    <property type="term" value="C:nucleus"/>
    <property type="evidence" value="ECO:0007669"/>
    <property type="project" value="UniProtKB-SubCell"/>
</dbReference>
<evidence type="ECO:0000256" key="8">
    <source>
        <dbReference type="RuleBase" id="RU004203"/>
    </source>
</evidence>
<dbReference type="InterPro" id="IPR001353">
    <property type="entry name" value="Proteasome_sua/b"/>
</dbReference>
<dbReference type="KEGG" id="ccoa:108783209"/>
<comment type="function">
    <text evidence="8">Component of the proteasome, a multicatalytic proteinase complex which is characterized by its ability to cleave peptides with Arg, Phe, Tyr, Leu, and Glu adjacent to the leaving group at neutral or slightly basic pH. The proteasome has an ATP-dependent proteolytic activity.</text>
</comment>
<keyword evidence="10" id="KW-1185">Reference proteome</keyword>
<comment type="subunit">
    <text evidence="1">The 26S proteasome consists of a 20S proteasome core and two 19S regulatory subunits. The 20S proteasome core is a barrel-shaped complex made of 28 subunits that are arranged in four stacked rings. The two outer rings are each formed by seven alpha subunits, and the two inner rings are formed by seven beta subunits. The proteolytic activity is exerted by three beta-subunits PSMB5, PSMB6 and PSMB7.</text>
</comment>
<dbReference type="CDD" id="cd03758">
    <property type="entry name" value="proteasome_beta_type_2"/>
    <property type="match status" value="1"/>
</dbReference>
<evidence type="ECO:0000313" key="10">
    <source>
        <dbReference type="Proteomes" id="UP000078542"/>
    </source>
</evidence>
<organism evidence="9 10">
    <name type="scientific">Cyphomyrmex costatus</name>
    <dbReference type="NCBI Taxonomy" id="456900"/>
    <lineage>
        <taxon>Eukaryota</taxon>
        <taxon>Metazoa</taxon>
        <taxon>Ecdysozoa</taxon>
        <taxon>Arthropoda</taxon>
        <taxon>Hexapoda</taxon>
        <taxon>Insecta</taxon>
        <taxon>Pterygota</taxon>
        <taxon>Neoptera</taxon>
        <taxon>Endopterygota</taxon>
        <taxon>Hymenoptera</taxon>
        <taxon>Apocrita</taxon>
        <taxon>Aculeata</taxon>
        <taxon>Formicoidea</taxon>
        <taxon>Formicidae</taxon>
        <taxon>Myrmicinae</taxon>
        <taxon>Cyphomyrmex</taxon>
    </lineage>
</organism>
<evidence type="ECO:0000256" key="6">
    <source>
        <dbReference type="ARBA" id="ARBA00026071"/>
    </source>
</evidence>
<evidence type="ECO:0000256" key="7">
    <source>
        <dbReference type="ARBA" id="ARBA00049625"/>
    </source>
</evidence>
<dbReference type="PROSITE" id="PS51476">
    <property type="entry name" value="PROTEASOME_BETA_2"/>
    <property type="match status" value="1"/>
</dbReference>
<reference evidence="9 10" key="1">
    <citation type="submission" date="2016-03" db="EMBL/GenBank/DDBJ databases">
        <title>Cyphomyrmex costatus WGS genome.</title>
        <authorList>
            <person name="Nygaard S."/>
            <person name="Hu H."/>
            <person name="Boomsma J."/>
            <person name="Zhang G."/>
        </authorList>
    </citation>
    <scope>NUCLEOTIDE SEQUENCE [LARGE SCALE GENOMIC DNA]</scope>
    <source>
        <strain evidence="9">MS0001</strain>
        <tissue evidence="9">Whole body</tissue>
    </source>
</reference>
<evidence type="ECO:0000256" key="2">
    <source>
        <dbReference type="ARBA" id="ARBA00022490"/>
    </source>
</evidence>
<comment type="similarity">
    <text evidence="8">Belongs to the peptidase T1B family.</text>
</comment>
<dbReference type="FunFam" id="3.60.20.10:FF:000008">
    <property type="entry name" value="Proteasome subunit beta type-4"/>
    <property type="match status" value="1"/>
</dbReference>
<comment type="subunit">
    <text evidence="8">Component of the proteasome complex.</text>
</comment>
<comment type="subunit">
    <text evidence="6">The 26S proteasome consists of a 20S proteasome core and two 19S regulatory subunits. The 20S proteasome core is composed of 28 subunits that are arranged in four stacked rings, resulting in a barrel-shaped structure. The two end rings are each formed by seven alpha subunits, and the two central rings are each formed by seven beta subunits. The catalytic chamber with the active sites is on the inside of the barrel.</text>
</comment>
<keyword evidence="4 8" id="KW-0539">Nucleus</keyword>
<comment type="function">
    <text evidence="7">Non-catalytic component of the 20S core proteasome complex involved in the proteolytic degradation of most intracellular proteins. This complex plays numerous essential roles within the cell by associating with different regulatory particles. Associated with two 19S regulatory particles, forms the 26S proteasome and thus participates in the ATP-dependent degradation of ubiquitinated proteins. The 26S proteasome plays a key role in the maintenance of protein homeostasis by removing misfolded or damaged proteins that could impair cellular functions, and by removing proteins whose functions are no longer required. Associated with the PA200 or PA28, the 20S proteasome mediates ubiquitin-independent protein degradation. This type of proteolysis is required in several pathways including spermatogenesis (20S-PA200 complex) or generation of a subset of MHC class I-presented antigenic peptides (20S-PA28 complex).</text>
</comment>
<protein>
    <recommendedName>
        <fullName evidence="8">Proteasome subunit beta</fullName>
    </recommendedName>
</protein>
<keyword evidence="3 8" id="KW-0647">Proteasome</keyword>
<dbReference type="OrthoDB" id="268428at2759"/>